<organism evidence="4 5">
    <name type="scientific">Fontimonas thermophila</name>
    <dbReference type="NCBI Taxonomy" id="1076937"/>
    <lineage>
        <taxon>Bacteria</taxon>
        <taxon>Pseudomonadati</taxon>
        <taxon>Pseudomonadota</taxon>
        <taxon>Gammaproteobacteria</taxon>
        <taxon>Nevskiales</taxon>
        <taxon>Nevskiaceae</taxon>
        <taxon>Fontimonas</taxon>
    </lineage>
</organism>
<dbReference type="PANTHER" id="PTHR43479">
    <property type="entry name" value="ACREF/ENVCD OPERON REPRESSOR-RELATED"/>
    <property type="match status" value="1"/>
</dbReference>
<keyword evidence="1 2" id="KW-0238">DNA-binding</keyword>
<dbReference type="InterPro" id="IPR001647">
    <property type="entry name" value="HTH_TetR"/>
</dbReference>
<evidence type="ECO:0000256" key="1">
    <source>
        <dbReference type="ARBA" id="ARBA00023125"/>
    </source>
</evidence>
<dbReference type="Gene3D" id="1.10.357.10">
    <property type="entry name" value="Tetracycline Repressor, domain 2"/>
    <property type="match status" value="1"/>
</dbReference>
<proteinExistence type="predicted"/>
<dbReference type="PANTHER" id="PTHR43479:SF11">
    <property type="entry name" value="ACREF_ENVCD OPERON REPRESSOR-RELATED"/>
    <property type="match status" value="1"/>
</dbReference>
<name>A0A1I2HVF2_9GAMM</name>
<protein>
    <submittedName>
        <fullName evidence="4">Transcriptional regulator, TetR family</fullName>
    </submittedName>
</protein>
<accession>A0A1I2HVF2</accession>
<evidence type="ECO:0000256" key="2">
    <source>
        <dbReference type="PROSITE-ProRule" id="PRU00335"/>
    </source>
</evidence>
<feature type="DNA-binding region" description="H-T-H motif" evidence="2">
    <location>
        <begin position="19"/>
        <end position="38"/>
    </location>
</feature>
<dbReference type="AlphaFoldDB" id="A0A1I2HVF2"/>
<dbReference type="Pfam" id="PF00440">
    <property type="entry name" value="TetR_N"/>
    <property type="match status" value="1"/>
</dbReference>
<dbReference type="SUPFAM" id="SSF48498">
    <property type="entry name" value="Tetracyclin repressor-like, C-terminal domain"/>
    <property type="match status" value="1"/>
</dbReference>
<reference evidence="4 5" key="1">
    <citation type="submission" date="2016-10" db="EMBL/GenBank/DDBJ databases">
        <authorList>
            <person name="de Groot N.N."/>
        </authorList>
    </citation>
    <scope>NUCLEOTIDE SEQUENCE [LARGE SCALE GENOMIC DNA]</scope>
    <source>
        <strain evidence="4 5">DSM 23609</strain>
    </source>
</reference>
<dbReference type="PROSITE" id="PS50977">
    <property type="entry name" value="HTH_TETR_2"/>
    <property type="match status" value="1"/>
</dbReference>
<dbReference type="SUPFAM" id="SSF46689">
    <property type="entry name" value="Homeodomain-like"/>
    <property type="match status" value="1"/>
</dbReference>
<feature type="domain" description="HTH tetR-type" evidence="3">
    <location>
        <begin position="1"/>
        <end position="56"/>
    </location>
</feature>
<dbReference type="STRING" id="1076937.SAMN04488120_102192"/>
<keyword evidence="5" id="KW-1185">Reference proteome</keyword>
<evidence type="ECO:0000259" key="3">
    <source>
        <dbReference type="PROSITE" id="PS50977"/>
    </source>
</evidence>
<dbReference type="EMBL" id="FOOC01000002">
    <property type="protein sequence ID" value="SFF32706.1"/>
    <property type="molecule type" value="Genomic_DNA"/>
</dbReference>
<dbReference type="GO" id="GO:0003677">
    <property type="term" value="F:DNA binding"/>
    <property type="evidence" value="ECO:0007669"/>
    <property type="project" value="UniProtKB-UniRule"/>
</dbReference>
<dbReference type="InterPro" id="IPR009057">
    <property type="entry name" value="Homeodomain-like_sf"/>
</dbReference>
<dbReference type="InterPro" id="IPR050624">
    <property type="entry name" value="HTH-type_Tx_Regulator"/>
</dbReference>
<sequence>MLVEAGIEAFGTRGFHATTVREICAKARLTERYFYESFANREALYIAVYEHLTTQLRDAVVAALLPARRDAGAMARAALRMLFQSFKDDPRLMRILFIDVFTISDEVTRLSRRTTESFAELVRTMVESLYPGLSGSGYDLRLVAHGLVGAFMNTAMHWAYGGYAEPVDVVVRNCAVMFEALGAYVEHGGLQGPASA</sequence>
<evidence type="ECO:0000313" key="5">
    <source>
        <dbReference type="Proteomes" id="UP000199771"/>
    </source>
</evidence>
<dbReference type="Proteomes" id="UP000199771">
    <property type="component" value="Unassembled WGS sequence"/>
</dbReference>
<evidence type="ECO:0000313" key="4">
    <source>
        <dbReference type="EMBL" id="SFF32706.1"/>
    </source>
</evidence>
<dbReference type="InterPro" id="IPR036271">
    <property type="entry name" value="Tet_transcr_reg_TetR-rel_C_sf"/>
</dbReference>
<gene>
    <name evidence="4" type="ORF">SAMN04488120_102192</name>
</gene>